<dbReference type="InterPro" id="IPR035985">
    <property type="entry name" value="Ubiquitin-activating_enz"/>
</dbReference>
<reference evidence="6" key="1">
    <citation type="journal article" date="2008" name="J. Bacteriol.">
        <title>Genome sequence of the fish pathogen Renibacterium salmoninarum suggests reductive evolution away from an environmental Arthrobacter ancestor.</title>
        <authorList>
            <person name="Wiens G.D."/>
            <person name="Rockey D.D."/>
            <person name="Wu Z."/>
            <person name="Chang J."/>
            <person name="Levy R."/>
            <person name="Crane S."/>
            <person name="Chen D.S."/>
            <person name="Capri G.R."/>
            <person name="Burnett J.R."/>
            <person name="Sudheesh P.S."/>
            <person name="Schipma M.J."/>
            <person name="Burd H."/>
            <person name="Bhattacharyya A."/>
            <person name="Rhodes L.D."/>
            <person name="Kaul R."/>
            <person name="Strom M.S."/>
        </authorList>
    </citation>
    <scope>NUCLEOTIDE SEQUENCE [LARGE SCALE GENOMIC DNA]</scope>
    <source>
        <strain evidence="6">ATCC 33209 / DSM 20767 / JCM 11484 / NBRC 15589 / NCIMB 2235</strain>
    </source>
</reference>
<dbReference type="HOGENOM" id="CLU_013325_1_0_11"/>
<dbReference type="STRING" id="288705.RSal33209_1215"/>
<dbReference type="GO" id="GO:0004792">
    <property type="term" value="F:thiosulfate-cyanide sulfurtransferase activity"/>
    <property type="evidence" value="ECO:0007669"/>
    <property type="project" value="TreeGrafter"/>
</dbReference>
<dbReference type="PANTHER" id="PTHR10953">
    <property type="entry name" value="UBIQUITIN-ACTIVATING ENZYME E1"/>
    <property type="match status" value="1"/>
</dbReference>
<dbReference type="SUPFAM" id="SSF69572">
    <property type="entry name" value="Activating enzymes of the ubiquitin-like proteins"/>
    <property type="match status" value="1"/>
</dbReference>
<dbReference type="InterPro" id="IPR045886">
    <property type="entry name" value="ThiF/MoeB/HesA"/>
</dbReference>
<name>A9WPG8_RENSM</name>
<gene>
    <name evidence="5" type="primary">moeB</name>
    <name evidence="5" type="ordered locus">RSal33209_1215</name>
</gene>
<dbReference type="InterPro" id="IPR000594">
    <property type="entry name" value="ThiF_NAD_FAD-bd"/>
</dbReference>
<dbReference type="NCBIfam" id="NF004281">
    <property type="entry name" value="PRK05690.1"/>
    <property type="match status" value="1"/>
</dbReference>
<dbReference type="GO" id="GO:0008146">
    <property type="term" value="F:sulfotransferase activity"/>
    <property type="evidence" value="ECO:0007669"/>
    <property type="project" value="TreeGrafter"/>
</dbReference>
<dbReference type="CDD" id="cd00158">
    <property type="entry name" value="RHOD"/>
    <property type="match status" value="1"/>
</dbReference>
<dbReference type="PROSITE" id="PS50206">
    <property type="entry name" value="RHODANESE_3"/>
    <property type="match status" value="1"/>
</dbReference>
<dbReference type="CDD" id="cd00757">
    <property type="entry name" value="ThiF_MoeB_HesA_family"/>
    <property type="match status" value="1"/>
</dbReference>
<dbReference type="InterPro" id="IPR036873">
    <property type="entry name" value="Rhodanese-like_dom_sf"/>
</dbReference>
<evidence type="ECO:0000313" key="5">
    <source>
        <dbReference type="EMBL" id="ABY22953.1"/>
    </source>
</evidence>
<organism evidence="5 6">
    <name type="scientific">Renibacterium salmoninarum (strain ATCC 33209 / DSM 20767 / JCM 11484 / NBRC 15589 / NCIMB 2235)</name>
    <dbReference type="NCBI Taxonomy" id="288705"/>
    <lineage>
        <taxon>Bacteria</taxon>
        <taxon>Bacillati</taxon>
        <taxon>Actinomycetota</taxon>
        <taxon>Actinomycetes</taxon>
        <taxon>Micrococcales</taxon>
        <taxon>Micrococcaceae</taxon>
        <taxon>Renibacterium</taxon>
    </lineage>
</organism>
<proteinExistence type="predicted"/>
<dbReference type="EMBL" id="CP000910">
    <property type="protein sequence ID" value="ABY22953.1"/>
    <property type="molecule type" value="Genomic_DNA"/>
</dbReference>
<accession>A9WPG8</accession>
<evidence type="ECO:0000256" key="1">
    <source>
        <dbReference type="ARBA" id="ARBA00022679"/>
    </source>
</evidence>
<dbReference type="SMART" id="SM00450">
    <property type="entry name" value="RHOD"/>
    <property type="match status" value="1"/>
</dbReference>
<sequence length="371" mass="39386">MSWPTDVDLPVLVQPDAELTDLEMHRYSRHLLLPEVGVLGQRKLKNAKVLLIGAGGLGSPAIAYLAAAGVGTIGIIDDDVVDVSNLQRQVLHSTSALGQAKVDSAAEQVAALNPLVSVQSYQSRLTAQNALQIFAEYDLVLDGSDNFATRYLVSDACEILAKPLVWGSILRFDGQVSVFWAGQGPTYRDIFPEPPAPDSVPSCSEAGVFGMLCGVIGSVMAGEAIKLITGAGTSLLGKLQIFDQLESSWRTITVRPDPQRAAVTELIDYDEFCGVSMPESVAIRLADLAPNSYQMIDVRTPAETALAVLPGAILLPKTLLDSGDYSLLPERPDGVALVLFCRTGLRSAVAALALRQAGFHSVFSVAGGLEL</sequence>
<evidence type="ECO:0000256" key="2">
    <source>
        <dbReference type="ARBA" id="ARBA00022741"/>
    </source>
</evidence>
<keyword evidence="6" id="KW-1185">Reference proteome</keyword>
<feature type="domain" description="Rhodanese" evidence="4">
    <location>
        <begin position="289"/>
        <end position="369"/>
    </location>
</feature>
<evidence type="ECO:0000313" key="6">
    <source>
        <dbReference type="Proteomes" id="UP000002007"/>
    </source>
</evidence>
<dbReference type="eggNOG" id="COG0476">
    <property type="taxonomic scope" value="Bacteria"/>
</dbReference>
<evidence type="ECO:0000256" key="3">
    <source>
        <dbReference type="ARBA" id="ARBA00022840"/>
    </source>
</evidence>
<dbReference type="KEGG" id="rsa:RSal33209_1215"/>
<dbReference type="GO" id="GO:0005524">
    <property type="term" value="F:ATP binding"/>
    <property type="evidence" value="ECO:0007669"/>
    <property type="project" value="UniProtKB-KW"/>
</dbReference>
<dbReference type="InterPro" id="IPR001763">
    <property type="entry name" value="Rhodanese-like_dom"/>
</dbReference>
<dbReference type="Gene3D" id="3.40.50.720">
    <property type="entry name" value="NAD(P)-binding Rossmann-like Domain"/>
    <property type="match status" value="1"/>
</dbReference>
<protein>
    <submittedName>
        <fullName evidence="5">Molybdopterin biosynthesis protein</fullName>
    </submittedName>
</protein>
<dbReference type="GO" id="GO:0016779">
    <property type="term" value="F:nucleotidyltransferase activity"/>
    <property type="evidence" value="ECO:0007669"/>
    <property type="project" value="TreeGrafter"/>
</dbReference>
<evidence type="ECO:0000259" key="4">
    <source>
        <dbReference type="PROSITE" id="PS50206"/>
    </source>
</evidence>
<dbReference type="RefSeq" id="WP_012244639.1">
    <property type="nucleotide sequence ID" value="NC_010168.1"/>
</dbReference>
<dbReference type="Proteomes" id="UP000002007">
    <property type="component" value="Chromosome"/>
</dbReference>
<dbReference type="Pfam" id="PF00581">
    <property type="entry name" value="Rhodanese"/>
    <property type="match status" value="1"/>
</dbReference>
<keyword evidence="2" id="KW-0547">Nucleotide-binding</keyword>
<dbReference type="PANTHER" id="PTHR10953:SF102">
    <property type="entry name" value="ADENYLYLTRANSFERASE AND SULFURTRANSFERASE MOCS3"/>
    <property type="match status" value="1"/>
</dbReference>
<dbReference type="Gene3D" id="3.40.250.10">
    <property type="entry name" value="Rhodanese-like domain"/>
    <property type="match status" value="1"/>
</dbReference>
<dbReference type="AlphaFoldDB" id="A9WPG8"/>
<dbReference type="Pfam" id="PF00899">
    <property type="entry name" value="ThiF"/>
    <property type="match status" value="1"/>
</dbReference>
<keyword evidence="3" id="KW-0067">ATP-binding</keyword>
<dbReference type="FunFam" id="3.40.50.720:FF:000033">
    <property type="entry name" value="Adenylyltransferase and sulfurtransferase MOCS3"/>
    <property type="match status" value="1"/>
</dbReference>
<dbReference type="GO" id="GO:0008641">
    <property type="term" value="F:ubiquitin-like modifier activating enzyme activity"/>
    <property type="evidence" value="ECO:0007669"/>
    <property type="project" value="InterPro"/>
</dbReference>
<dbReference type="eggNOG" id="COG0607">
    <property type="taxonomic scope" value="Bacteria"/>
</dbReference>
<dbReference type="SMR" id="A9WPG8"/>
<dbReference type="GO" id="GO:0005829">
    <property type="term" value="C:cytosol"/>
    <property type="evidence" value="ECO:0007669"/>
    <property type="project" value="TreeGrafter"/>
</dbReference>
<keyword evidence="1" id="KW-0808">Transferase</keyword>